<keyword evidence="1" id="KW-1133">Transmembrane helix</keyword>
<organism evidence="2 3">
    <name type="scientific">Dibothriocephalus latus</name>
    <name type="common">Fish tapeworm</name>
    <name type="synonym">Diphyllobothrium latum</name>
    <dbReference type="NCBI Taxonomy" id="60516"/>
    <lineage>
        <taxon>Eukaryota</taxon>
        <taxon>Metazoa</taxon>
        <taxon>Spiralia</taxon>
        <taxon>Lophotrochozoa</taxon>
        <taxon>Platyhelminthes</taxon>
        <taxon>Cestoda</taxon>
        <taxon>Eucestoda</taxon>
        <taxon>Diphyllobothriidea</taxon>
        <taxon>Diphyllobothriidae</taxon>
        <taxon>Dibothriocephalus</taxon>
    </lineage>
</organism>
<dbReference type="AlphaFoldDB" id="A0A3P7LH79"/>
<dbReference type="Proteomes" id="UP000281553">
    <property type="component" value="Unassembled WGS sequence"/>
</dbReference>
<dbReference type="SUPFAM" id="SSF81321">
    <property type="entry name" value="Family A G protein-coupled receptor-like"/>
    <property type="match status" value="1"/>
</dbReference>
<feature type="transmembrane region" description="Helical" evidence="1">
    <location>
        <begin position="58"/>
        <end position="83"/>
    </location>
</feature>
<evidence type="ECO:0000256" key="1">
    <source>
        <dbReference type="SAM" id="Phobius"/>
    </source>
</evidence>
<protein>
    <recommendedName>
        <fullName evidence="4">G-protein coupled receptors family 1 profile domain-containing protein</fullName>
    </recommendedName>
</protein>
<dbReference type="EMBL" id="UYRU01048311">
    <property type="protein sequence ID" value="VDN10033.1"/>
    <property type="molecule type" value="Genomic_DNA"/>
</dbReference>
<name>A0A3P7LH79_DIBLA</name>
<feature type="transmembrane region" description="Helical" evidence="1">
    <location>
        <begin position="25"/>
        <end position="46"/>
    </location>
</feature>
<keyword evidence="1" id="KW-0812">Transmembrane</keyword>
<feature type="transmembrane region" description="Helical" evidence="1">
    <location>
        <begin position="103"/>
        <end position="121"/>
    </location>
</feature>
<evidence type="ECO:0008006" key="4">
    <source>
        <dbReference type="Google" id="ProtNLM"/>
    </source>
</evidence>
<evidence type="ECO:0000313" key="3">
    <source>
        <dbReference type="Proteomes" id="UP000281553"/>
    </source>
</evidence>
<feature type="transmembrane region" description="Helical" evidence="1">
    <location>
        <begin position="142"/>
        <end position="162"/>
    </location>
</feature>
<evidence type="ECO:0000313" key="2">
    <source>
        <dbReference type="EMBL" id="VDN10033.1"/>
    </source>
</evidence>
<proteinExistence type="predicted"/>
<keyword evidence="3" id="KW-1185">Reference proteome</keyword>
<reference evidence="2 3" key="1">
    <citation type="submission" date="2018-11" db="EMBL/GenBank/DDBJ databases">
        <authorList>
            <consortium name="Pathogen Informatics"/>
        </authorList>
    </citation>
    <scope>NUCLEOTIDE SEQUENCE [LARGE SCALE GENOMIC DNA]</scope>
</reference>
<dbReference type="Gene3D" id="1.20.1070.10">
    <property type="entry name" value="Rhodopsin 7-helix transmembrane proteins"/>
    <property type="match status" value="1"/>
</dbReference>
<accession>A0A3P7LH79</accession>
<keyword evidence="1" id="KW-0472">Membrane</keyword>
<sequence length="436" mass="49799">MAEPVISKTFWKCITRTDWPDFLDVLTFLLEITSILFNALAAVLLFKKHAAGPRVSLVLLRSMTTCYLLSATVNFIATVYPYKLRAQNYHFNRFVCLFWDSRFFYWIFSIMGDLSLATFSVDRFFTLAQLDRFRVTLPEYRSFTFVNFAVVSALLLSLPQLLTVNLQGDSCDCAPTQLIRWKLNRLPANHNWRNEDDLNGMAFKGQAAAAADTLISHHYQQCRSWSSASLCILPLAVSYALTAVYDSTYQFLSAFDEAKILARNDSRVSHELLESWSSGPQSINKRDDLAFPYEAQKPILRSSARQQDATSVLVVIEHPRPFLILPCYRNMVALGIGSKFKPTQVSYPCALWNSKRPATFRLFINDFAYDSLIHKATKKPSFGHPPSHFPVPPPPCPSKAIYNFFILDKLYAWHYRLNLVDLDIKASLVTSCDNRM</sequence>
<gene>
    <name evidence="2" type="ORF">DILT_LOCUS5864</name>
</gene>